<keyword evidence="3 8" id="KW-0813">Transport</keyword>
<protein>
    <submittedName>
        <fullName evidence="10">Aquaporin Z</fullName>
    </submittedName>
</protein>
<evidence type="ECO:0000256" key="5">
    <source>
        <dbReference type="ARBA" id="ARBA00022692"/>
    </source>
</evidence>
<evidence type="ECO:0000256" key="4">
    <source>
        <dbReference type="ARBA" id="ARBA00022475"/>
    </source>
</evidence>
<organism evidence="10 11">
    <name type="scientific">Microvirga guangxiensis</name>
    <dbReference type="NCBI Taxonomy" id="549386"/>
    <lineage>
        <taxon>Bacteria</taxon>
        <taxon>Pseudomonadati</taxon>
        <taxon>Pseudomonadota</taxon>
        <taxon>Alphaproteobacteria</taxon>
        <taxon>Hyphomicrobiales</taxon>
        <taxon>Methylobacteriaceae</taxon>
        <taxon>Microvirga</taxon>
    </lineage>
</organism>
<dbReference type="STRING" id="549386.SAMN02927923_03826"/>
<dbReference type="InterPro" id="IPR000425">
    <property type="entry name" value="MIP"/>
</dbReference>
<dbReference type="AlphaFoldDB" id="A0A1G5L155"/>
<dbReference type="EMBL" id="FMVJ01000013">
    <property type="protein sequence ID" value="SCZ06605.1"/>
    <property type="molecule type" value="Genomic_DNA"/>
</dbReference>
<keyword evidence="11" id="KW-1185">Reference proteome</keyword>
<dbReference type="InterPro" id="IPR023271">
    <property type="entry name" value="Aquaporin-like"/>
</dbReference>
<dbReference type="PRINTS" id="PR00783">
    <property type="entry name" value="MINTRINSICP"/>
</dbReference>
<keyword evidence="7 9" id="KW-0472">Membrane</keyword>
<evidence type="ECO:0000313" key="10">
    <source>
        <dbReference type="EMBL" id="SCZ06605.1"/>
    </source>
</evidence>
<keyword evidence="4" id="KW-1003">Cell membrane</keyword>
<sequence length="269" mass="28343">MPAECASSPSAGDRPLHGFPLPPARLHPDLYAAEFIGTALLVLVGVSVVILMFGQGSPGERLIPSEGWRLFLTGGLFGSVGALIAVSPIGRISGAHINPAVTIAFWLEGKLSWRDAAFYVLAQFAGSVIGAWPLLGWGRMGRSVAFGATQPGTDVPIWAATLGETGVTFFLILAVFTMAAHPRTRSFTPLALPAVLSVLVWLEAPLSGASANPARSFGPALIARVSMDPWIYIVGPSPGALLYAGVVRIVAVRLPRVTVARLFHFNIEV</sequence>
<evidence type="ECO:0000256" key="6">
    <source>
        <dbReference type="ARBA" id="ARBA00022989"/>
    </source>
</evidence>
<feature type="transmembrane region" description="Helical" evidence="9">
    <location>
        <begin position="230"/>
        <end position="251"/>
    </location>
</feature>
<evidence type="ECO:0000256" key="1">
    <source>
        <dbReference type="ARBA" id="ARBA00004651"/>
    </source>
</evidence>
<keyword evidence="6 9" id="KW-1133">Transmembrane helix</keyword>
<reference evidence="10 11" key="1">
    <citation type="submission" date="2016-10" db="EMBL/GenBank/DDBJ databases">
        <authorList>
            <person name="de Groot N.N."/>
        </authorList>
    </citation>
    <scope>NUCLEOTIDE SEQUENCE [LARGE SCALE GENOMIC DNA]</scope>
    <source>
        <strain evidence="10 11">CGMCC 1.7666</strain>
    </source>
</reference>
<feature type="transmembrane region" description="Helical" evidence="9">
    <location>
        <begin position="66"/>
        <end position="86"/>
    </location>
</feature>
<feature type="transmembrane region" description="Helical" evidence="9">
    <location>
        <begin position="155"/>
        <end position="178"/>
    </location>
</feature>
<dbReference type="InterPro" id="IPR034294">
    <property type="entry name" value="Aquaporin_transptr"/>
</dbReference>
<keyword evidence="5 8" id="KW-0812">Transmembrane</keyword>
<evidence type="ECO:0000256" key="9">
    <source>
        <dbReference type="SAM" id="Phobius"/>
    </source>
</evidence>
<evidence type="ECO:0000256" key="3">
    <source>
        <dbReference type="ARBA" id="ARBA00022448"/>
    </source>
</evidence>
<name>A0A1G5L155_9HYPH</name>
<dbReference type="Gene3D" id="1.20.1080.10">
    <property type="entry name" value="Glycerol uptake facilitator protein"/>
    <property type="match status" value="1"/>
</dbReference>
<dbReference type="RefSeq" id="WP_091138183.1">
    <property type="nucleotide sequence ID" value="NZ_FMVJ01000013.1"/>
</dbReference>
<comment type="subcellular location">
    <subcellularLocation>
        <location evidence="1">Cell membrane</location>
        <topology evidence="1">Multi-pass membrane protein</topology>
    </subcellularLocation>
</comment>
<evidence type="ECO:0000256" key="7">
    <source>
        <dbReference type="ARBA" id="ARBA00023136"/>
    </source>
</evidence>
<comment type="similarity">
    <text evidence="2 8">Belongs to the MIP/aquaporin (TC 1.A.8) family.</text>
</comment>
<evidence type="ECO:0000256" key="2">
    <source>
        <dbReference type="ARBA" id="ARBA00006175"/>
    </source>
</evidence>
<evidence type="ECO:0000256" key="8">
    <source>
        <dbReference type="RuleBase" id="RU000477"/>
    </source>
</evidence>
<feature type="transmembrane region" description="Helical" evidence="9">
    <location>
        <begin position="30"/>
        <end position="54"/>
    </location>
</feature>
<feature type="transmembrane region" description="Helical" evidence="9">
    <location>
        <begin position="116"/>
        <end position="135"/>
    </location>
</feature>
<dbReference type="SUPFAM" id="SSF81338">
    <property type="entry name" value="Aquaporin-like"/>
    <property type="match status" value="1"/>
</dbReference>
<accession>A0A1G5L155</accession>
<dbReference type="InterPro" id="IPR022357">
    <property type="entry name" value="MIP_CS"/>
</dbReference>
<dbReference type="Proteomes" id="UP000199569">
    <property type="component" value="Unassembled WGS sequence"/>
</dbReference>
<dbReference type="GO" id="GO:0005886">
    <property type="term" value="C:plasma membrane"/>
    <property type="evidence" value="ECO:0007669"/>
    <property type="project" value="UniProtKB-SubCell"/>
</dbReference>
<dbReference type="PANTHER" id="PTHR19139:SF199">
    <property type="entry name" value="MIP17260P"/>
    <property type="match status" value="1"/>
</dbReference>
<dbReference type="PANTHER" id="PTHR19139">
    <property type="entry name" value="AQUAPORIN TRANSPORTER"/>
    <property type="match status" value="1"/>
</dbReference>
<dbReference type="Pfam" id="PF00230">
    <property type="entry name" value="MIP"/>
    <property type="match status" value="1"/>
</dbReference>
<dbReference type="GO" id="GO:0015250">
    <property type="term" value="F:water channel activity"/>
    <property type="evidence" value="ECO:0007669"/>
    <property type="project" value="TreeGrafter"/>
</dbReference>
<dbReference type="PROSITE" id="PS00221">
    <property type="entry name" value="MIP"/>
    <property type="match status" value="1"/>
</dbReference>
<dbReference type="OrthoDB" id="9807293at2"/>
<evidence type="ECO:0000313" key="11">
    <source>
        <dbReference type="Proteomes" id="UP000199569"/>
    </source>
</evidence>
<proteinExistence type="inferred from homology"/>
<gene>
    <name evidence="10" type="ORF">SAMN02927923_03826</name>
</gene>